<protein>
    <recommendedName>
        <fullName evidence="19">RNA-binding post-transcriptional regulator cip2</fullName>
    </recommendedName>
</protein>
<feature type="compositionally biased region" description="Polar residues" evidence="14">
    <location>
        <begin position="476"/>
        <end position="496"/>
    </location>
</feature>
<dbReference type="GO" id="GO:0005524">
    <property type="term" value="F:ATP binding"/>
    <property type="evidence" value="ECO:0007669"/>
    <property type="project" value="UniProtKB-KW"/>
</dbReference>
<comment type="subunit">
    <text evidence="12">Interacts with csx1.</text>
</comment>
<dbReference type="SMART" id="SM00360">
    <property type="entry name" value="RRM"/>
    <property type="match status" value="1"/>
</dbReference>
<evidence type="ECO:0000256" key="9">
    <source>
        <dbReference type="ARBA" id="ARBA00022884"/>
    </source>
</evidence>
<dbReference type="InterPro" id="IPR036867">
    <property type="entry name" value="R3H_dom_sf"/>
</dbReference>
<feature type="region of interest" description="Disordered" evidence="14">
    <location>
        <begin position="186"/>
        <end position="235"/>
    </location>
</feature>
<evidence type="ECO:0000256" key="8">
    <source>
        <dbReference type="ARBA" id="ARBA00022840"/>
    </source>
</evidence>
<dbReference type="InterPro" id="IPR001374">
    <property type="entry name" value="R3H_dom"/>
</dbReference>
<name>A0A0J8RDK0_COCIT</name>
<evidence type="ECO:0000256" key="14">
    <source>
        <dbReference type="SAM" id="MobiDB-lite"/>
    </source>
</evidence>
<evidence type="ECO:0000256" key="2">
    <source>
        <dbReference type="ARBA" id="ARBA00004496"/>
    </source>
</evidence>
<organism evidence="17 18">
    <name type="scientific">Coccidioides immitis H538.4</name>
    <dbReference type="NCBI Taxonomy" id="396776"/>
    <lineage>
        <taxon>Eukaryota</taxon>
        <taxon>Fungi</taxon>
        <taxon>Dikarya</taxon>
        <taxon>Ascomycota</taxon>
        <taxon>Pezizomycotina</taxon>
        <taxon>Eurotiomycetes</taxon>
        <taxon>Eurotiomycetidae</taxon>
        <taxon>Onygenales</taxon>
        <taxon>Onygenaceae</taxon>
        <taxon>Coccidioides</taxon>
    </lineage>
</organism>
<dbReference type="GO" id="GO:0071014">
    <property type="term" value="C:post-mRNA release spliceosomal complex"/>
    <property type="evidence" value="ECO:0007669"/>
    <property type="project" value="UniProtKB-ARBA"/>
</dbReference>
<dbReference type="FunFam" id="3.30.1370.50:FF:000002">
    <property type="entry name" value="Immunoglobulin mu DNA-binding protein 2"/>
    <property type="match status" value="1"/>
</dbReference>
<evidence type="ECO:0000313" key="18">
    <source>
        <dbReference type="Proteomes" id="UP000054563"/>
    </source>
</evidence>
<dbReference type="InterPro" id="IPR012677">
    <property type="entry name" value="Nucleotide-bd_a/b_plait_sf"/>
</dbReference>
<evidence type="ECO:0000256" key="7">
    <source>
        <dbReference type="ARBA" id="ARBA00022806"/>
    </source>
</evidence>
<evidence type="ECO:0000256" key="6">
    <source>
        <dbReference type="ARBA" id="ARBA00022801"/>
    </source>
</evidence>
<dbReference type="Gene3D" id="3.30.70.330">
    <property type="match status" value="1"/>
</dbReference>
<feature type="compositionally biased region" description="Low complexity" evidence="14">
    <location>
        <begin position="206"/>
        <end position="221"/>
    </location>
</feature>
<reference evidence="18" key="1">
    <citation type="journal article" date="2010" name="Genome Res.">
        <title>Population genomic sequencing of Coccidioides fungi reveals recent hybridization and transposon control.</title>
        <authorList>
            <person name="Neafsey D.E."/>
            <person name="Barker B.M."/>
            <person name="Sharpton T.J."/>
            <person name="Stajich J.E."/>
            <person name="Park D.J."/>
            <person name="Whiston E."/>
            <person name="Hung C.-Y."/>
            <person name="McMahan C."/>
            <person name="White J."/>
            <person name="Sykes S."/>
            <person name="Heiman D."/>
            <person name="Young S."/>
            <person name="Zeng Q."/>
            <person name="Abouelleil A."/>
            <person name="Aftuck L."/>
            <person name="Bessette D."/>
            <person name="Brown A."/>
            <person name="FitzGerald M."/>
            <person name="Lui A."/>
            <person name="Macdonald J.P."/>
            <person name="Priest M."/>
            <person name="Orbach M.J."/>
            <person name="Galgiani J.N."/>
            <person name="Kirkland T.N."/>
            <person name="Cole G.T."/>
            <person name="Birren B.W."/>
            <person name="Henn M.R."/>
            <person name="Taylor J.W."/>
            <person name="Rounsley S.D."/>
        </authorList>
    </citation>
    <scope>NUCLEOTIDE SEQUENCE [LARGE SCALE GENOMIC DNA]</scope>
    <source>
        <strain evidence="18">H538.4</strain>
    </source>
</reference>
<dbReference type="EMBL" id="DS016982">
    <property type="protein sequence ID" value="KMU83002.1"/>
    <property type="molecule type" value="Genomic_DNA"/>
</dbReference>
<dbReference type="InterPro" id="IPR034069">
    <property type="entry name" value="R3H_Cip2"/>
</dbReference>
<dbReference type="SUPFAM" id="SSF82708">
    <property type="entry name" value="R3H domain"/>
    <property type="match status" value="1"/>
</dbReference>
<keyword evidence="5" id="KW-0547">Nucleotide-binding</keyword>
<feature type="region of interest" description="Disordered" evidence="14">
    <location>
        <begin position="476"/>
        <end position="550"/>
    </location>
</feature>
<feature type="compositionally biased region" description="Basic and acidic residues" evidence="14">
    <location>
        <begin position="186"/>
        <end position="203"/>
    </location>
</feature>
<keyword evidence="8" id="KW-0067">ATP-binding</keyword>
<evidence type="ECO:0000256" key="3">
    <source>
        <dbReference type="ARBA" id="ARBA00022490"/>
    </source>
</evidence>
<evidence type="ECO:0000256" key="12">
    <source>
        <dbReference type="ARBA" id="ARBA00062407"/>
    </source>
</evidence>
<dbReference type="SUPFAM" id="SSF54928">
    <property type="entry name" value="RNA-binding domain, RBD"/>
    <property type="match status" value="1"/>
</dbReference>
<dbReference type="GO" id="GO:0016787">
    <property type="term" value="F:hydrolase activity"/>
    <property type="evidence" value="ECO:0007669"/>
    <property type="project" value="UniProtKB-KW"/>
</dbReference>
<keyword evidence="4" id="KW-0597">Phosphoprotein</keyword>
<keyword evidence="9 13" id="KW-0694">RNA-binding</keyword>
<dbReference type="SMART" id="SM00393">
    <property type="entry name" value="R3H"/>
    <property type="match status" value="1"/>
</dbReference>
<evidence type="ECO:0000313" key="17">
    <source>
        <dbReference type="EMBL" id="KMU83002.1"/>
    </source>
</evidence>
<comment type="function">
    <text evidence="11">Regulates global gene expression after oxidative stress. Interacts and stabilizes mRNAs and may regulate their transition between different cytoplasmic components after oxidative stress.</text>
</comment>
<dbReference type="PROSITE" id="PS51061">
    <property type="entry name" value="R3H"/>
    <property type="match status" value="1"/>
</dbReference>
<dbReference type="Pfam" id="PF01424">
    <property type="entry name" value="R3H"/>
    <property type="match status" value="1"/>
</dbReference>
<dbReference type="Pfam" id="PF00076">
    <property type="entry name" value="RRM_1"/>
    <property type="match status" value="1"/>
</dbReference>
<dbReference type="GO" id="GO:0004386">
    <property type="term" value="F:helicase activity"/>
    <property type="evidence" value="ECO:0007669"/>
    <property type="project" value="UniProtKB-KW"/>
</dbReference>
<gene>
    <name evidence="17" type="ORF">CIHG_00784</name>
</gene>
<dbReference type="CDD" id="cd02639">
    <property type="entry name" value="R3H_RRM"/>
    <property type="match status" value="1"/>
</dbReference>
<sequence>MTRCRVTNPLRSQTWNANGLSGAHTLGSIGSNPLSASARGRSNVRGRTGLPATWLDQQPAPLPSAFPLASGPIQPNPLRTENVNHGHNHNNDGEDELIPTAIVIKNIPFAVKKEQLIQLMTEMNLPLPYAFNYHFDNGVFRGLAFANFTSAEETATVIEVLNHFDLNGRKLRVEYKKMLPAQERERIEREKRERRGQLEEQHRPIAASQLQNQNSMSSLASHLQTTSPSPVSQRQNALDLDMNDAQTLQFYSQMLLFKQDQNRESLIFPSTLTPLQRRTVHTLAHNMGLGHASRGTGDQRQVHVFRVAPGSNVSPPIPTLPTTIHPADSARRGLNRAATIDFSEARGDAPNPFGTLRSHNSGYLGVLDSPGTFGSAQNLRAAKSFADLRSYTPSPAPSTASYPTALHAQGTRLQAYDNIASGNSNTPTLTPTPGSSIGLQRTDDSLLVNSLSGLTLGTTVGGGTSSSPRRLRSMFSWEQQEASQPSTTAPIGSNRSIGLGAFDTQTQERLPLRQPRGPVPERGSGFRRPNGHQSRSSDELQQGRPEIVVE</sequence>
<dbReference type="FunFam" id="3.30.70.330:FF:000183">
    <property type="entry name" value="R3H domain containing protein"/>
    <property type="match status" value="1"/>
</dbReference>
<evidence type="ECO:0000256" key="13">
    <source>
        <dbReference type="PROSITE-ProRule" id="PRU00176"/>
    </source>
</evidence>
<dbReference type="Proteomes" id="UP000054563">
    <property type="component" value="Unassembled WGS sequence"/>
</dbReference>
<dbReference type="GO" id="GO:0005737">
    <property type="term" value="C:cytoplasm"/>
    <property type="evidence" value="ECO:0007669"/>
    <property type="project" value="UniProtKB-SubCell"/>
</dbReference>
<dbReference type="AlphaFoldDB" id="A0A0J8RDK0"/>
<dbReference type="InterPro" id="IPR035979">
    <property type="entry name" value="RBD_domain_sf"/>
</dbReference>
<feature type="domain" description="R3H" evidence="16">
    <location>
        <begin position="244"/>
        <end position="308"/>
    </location>
</feature>
<dbReference type="STRING" id="396776.A0A0J8RDK0"/>
<evidence type="ECO:0000256" key="1">
    <source>
        <dbReference type="ARBA" id="ARBA00004123"/>
    </source>
</evidence>
<keyword evidence="3" id="KW-0963">Cytoplasm</keyword>
<evidence type="ECO:0000259" key="16">
    <source>
        <dbReference type="PROSITE" id="PS51061"/>
    </source>
</evidence>
<dbReference type="OrthoDB" id="434258at2759"/>
<dbReference type="GO" id="GO:0003723">
    <property type="term" value="F:RNA binding"/>
    <property type="evidence" value="ECO:0007669"/>
    <property type="project" value="UniProtKB-UniRule"/>
</dbReference>
<dbReference type="InterPro" id="IPR000504">
    <property type="entry name" value="RRM_dom"/>
</dbReference>
<evidence type="ECO:0008006" key="19">
    <source>
        <dbReference type="Google" id="ProtNLM"/>
    </source>
</evidence>
<dbReference type="PROSITE" id="PS50102">
    <property type="entry name" value="RRM"/>
    <property type="match status" value="1"/>
</dbReference>
<dbReference type="VEuPathDB" id="FungiDB:CIHG_00784"/>
<evidence type="ECO:0000256" key="11">
    <source>
        <dbReference type="ARBA" id="ARBA00055199"/>
    </source>
</evidence>
<evidence type="ECO:0000256" key="10">
    <source>
        <dbReference type="ARBA" id="ARBA00023242"/>
    </source>
</evidence>
<feature type="compositionally biased region" description="Polar residues" evidence="14">
    <location>
        <begin position="222"/>
        <end position="235"/>
    </location>
</feature>
<feature type="domain" description="RRM" evidence="15">
    <location>
        <begin position="100"/>
        <end position="178"/>
    </location>
</feature>
<dbReference type="CDD" id="cd12253">
    <property type="entry name" value="RRM_PIN4_like"/>
    <property type="match status" value="1"/>
</dbReference>
<keyword evidence="7" id="KW-0347">Helicase</keyword>
<accession>A0A0J8RDK0</accession>
<keyword evidence="6" id="KW-0378">Hydrolase</keyword>
<dbReference type="eggNOG" id="KOG0108">
    <property type="taxonomic scope" value="Eukaryota"/>
</dbReference>
<evidence type="ECO:0000256" key="4">
    <source>
        <dbReference type="ARBA" id="ARBA00022553"/>
    </source>
</evidence>
<dbReference type="GO" id="GO:0003677">
    <property type="term" value="F:DNA binding"/>
    <property type="evidence" value="ECO:0007669"/>
    <property type="project" value="UniProtKB-ARBA"/>
</dbReference>
<comment type="subcellular location">
    <subcellularLocation>
        <location evidence="2">Cytoplasm</location>
    </subcellularLocation>
    <subcellularLocation>
        <location evidence="1">Nucleus</location>
    </subcellularLocation>
</comment>
<evidence type="ECO:0000259" key="15">
    <source>
        <dbReference type="PROSITE" id="PS50102"/>
    </source>
</evidence>
<keyword evidence="10" id="KW-0539">Nucleus</keyword>
<proteinExistence type="predicted"/>
<evidence type="ECO:0000256" key="5">
    <source>
        <dbReference type="ARBA" id="ARBA00022741"/>
    </source>
</evidence>
<dbReference type="Gene3D" id="3.30.1370.50">
    <property type="entry name" value="R3H-like domain"/>
    <property type="match status" value="1"/>
</dbReference>
<dbReference type="InterPro" id="IPR034186">
    <property type="entry name" value="PIN4-like_RRM"/>
</dbReference>